<accession>D8PYN5</accession>
<dbReference type="GeneID" id="9585241"/>
<evidence type="ECO:0000256" key="1">
    <source>
        <dbReference type="SAM" id="MobiDB-lite"/>
    </source>
</evidence>
<dbReference type="InParanoid" id="D8PYN5"/>
<sequence length="420" mass="44445">MTSASDSSDDSTRPPSPWPPSTSLLKHIAYAGALDELPNAPSISQQIASQGRSPSVYPRHRNDSDPEDRTRKPFLYLLYQTGMHGPQNGFRLLVGEAGICPATAEKALLERGEITRETHELVYLESGRDIEVVPNVENGESGCGLATFKIIDILTHSEAIAAVPLTEGAVSRKIRQEACYPRSVGKKPGPLSTAPFAGTGLLLRLVDEGSEKVRGALLVKEGTGPEQIERFALHTMKERTGPRLVVCEGGKSWIYDGRTDAPVERTSIAAPKPAATAKMGLPPTLIIARAPFESPVAVDLADVVRVEVMRDGATKLDGTPVCETVEAAAESLARTAEEVAEVVWATLDELLLSVDDAESVEVSAGGLVSLLVVACSLEEGAESVIDTTVVCETVVSVTEGEVVSVTIDVAVAVATAVMDS</sequence>
<gene>
    <name evidence="2" type="ORF">SCHCODRAFT_233117</name>
</gene>
<dbReference type="KEGG" id="scm:SCHCO_02613824"/>
<feature type="region of interest" description="Disordered" evidence="1">
    <location>
        <begin position="1"/>
        <end position="22"/>
    </location>
</feature>
<dbReference type="Proteomes" id="UP000007431">
    <property type="component" value="Unassembled WGS sequence"/>
</dbReference>
<keyword evidence="3" id="KW-1185">Reference proteome</keyword>
<feature type="region of interest" description="Disordered" evidence="1">
    <location>
        <begin position="44"/>
        <end position="71"/>
    </location>
</feature>
<reference evidence="2 3" key="1">
    <citation type="journal article" date="2010" name="Nat. Biotechnol.">
        <title>Genome sequence of the model mushroom Schizophyllum commune.</title>
        <authorList>
            <person name="Ohm R.A."/>
            <person name="de Jong J.F."/>
            <person name="Lugones L.G."/>
            <person name="Aerts A."/>
            <person name="Kothe E."/>
            <person name="Stajich J.E."/>
            <person name="de Vries R.P."/>
            <person name="Record E."/>
            <person name="Levasseur A."/>
            <person name="Baker S.E."/>
            <person name="Bartholomew K.A."/>
            <person name="Coutinho P.M."/>
            <person name="Erdmann S."/>
            <person name="Fowler T.J."/>
            <person name="Gathman A.C."/>
            <person name="Lombard V."/>
            <person name="Henrissat B."/>
            <person name="Knabe N."/>
            <person name="Kuees U."/>
            <person name="Lilly W.W."/>
            <person name="Lindquist E."/>
            <person name="Lucas S."/>
            <person name="Magnuson J.K."/>
            <person name="Piumi F."/>
            <person name="Raudaskoski M."/>
            <person name="Salamov A."/>
            <person name="Schmutz J."/>
            <person name="Schwarze F.W.M.R."/>
            <person name="vanKuyk P.A."/>
            <person name="Horton J.S."/>
            <person name="Grigoriev I.V."/>
            <person name="Woesten H.A.B."/>
        </authorList>
    </citation>
    <scope>NUCLEOTIDE SEQUENCE [LARGE SCALE GENOMIC DNA]</scope>
    <source>
        <strain evidence="3">H4-8 / FGSC 9210</strain>
    </source>
</reference>
<name>D8PYN5_SCHCM</name>
<dbReference type="HOGENOM" id="CLU_654087_0_0_1"/>
<feature type="compositionally biased region" description="Polar residues" evidence="1">
    <location>
        <begin position="44"/>
        <end position="53"/>
    </location>
</feature>
<protein>
    <submittedName>
        <fullName evidence="2">Uncharacterized protein</fullName>
    </submittedName>
</protein>
<dbReference type="AlphaFoldDB" id="D8PYN5"/>
<dbReference type="OrthoDB" id="3434333at2759"/>
<evidence type="ECO:0000313" key="2">
    <source>
        <dbReference type="EMBL" id="EFI98723.1"/>
    </source>
</evidence>
<organism evidence="3">
    <name type="scientific">Schizophyllum commune (strain H4-8 / FGSC 9210)</name>
    <name type="common">Split gill fungus</name>
    <dbReference type="NCBI Taxonomy" id="578458"/>
    <lineage>
        <taxon>Eukaryota</taxon>
        <taxon>Fungi</taxon>
        <taxon>Dikarya</taxon>
        <taxon>Basidiomycota</taxon>
        <taxon>Agaricomycotina</taxon>
        <taxon>Agaricomycetes</taxon>
        <taxon>Agaricomycetidae</taxon>
        <taxon>Agaricales</taxon>
        <taxon>Schizophyllaceae</taxon>
        <taxon>Schizophyllum</taxon>
    </lineage>
</organism>
<evidence type="ECO:0000313" key="3">
    <source>
        <dbReference type="Proteomes" id="UP000007431"/>
    </source>
</evidence>
<dbReference type="VEuPathDB" id="FungiDB:SCHCODRAFT_02613824"/>
<feature type="compositionally biased region" description="Basic and acidic residues" evidence="1">
    <location>
        <begin position="60"/>
        <end position="71"/>
    </location>
</feature>
<dbReference type="EMBL" id="GL377304">
    <property type="protein sequence ID" value="EFI98723.1"/>
    <property type="molecule type" value="Genomic_DNA"/>
</dbReference>
<proteinExistence type="predicted"/>